<dbReference type="EMBL" id="JBIUWZ010000054">
    <property type="protein sequence ID" value="MFJ2681395.1"/>
    <property type="molecule type" value="Genomic_DNA"/>
</dbReference>
<comment type="caution">
    <text evidence="2">The sequence shown here is derived from an EMBL/GenBank/DDBJ whole genome shotgun (WGS) entry which is preliminary data.</text>
</comment>
<evidence type="ECO:0000313" key="3">
    <source>
        <dbReference type="Proteomes" id="UP001617213"/>
    </source>
</evidence>
<proteinExistence type="predicted"/>
<protein>
    <submittedName>
        <fullName evidence="2">Type VI secretion system protein TssA</fullName>
    </submittedName>
</protein>
<evidence type="ECO:0000313" key="2">
    <source>
        <dbReference type="EMBL" id="MFJ2681395.1"/>
    </source>
</evidence>
<reference evidence="2 3" key="1">
    <citation type="submission" date="2024-10" db="EMBL/GenBank/DDBJ databases">
        <title>The Natural Products Discovery Center: Release of the First 8490 Sequenced Strains for Exploring Actinobacteria Biosynthetic Diversity.</title>
        <authorList>
            <person name="Kalkreuter E."/>
            <person name="Kautsar S.A."/>
            <person name="Yang D."/>
            <person name="Bader C.D."/>
            <person name="Teijaro C.N."/>
            <person name="Fluegel L."/>
            <person name="Davis C.M."/>
            <person name="Simpson J.R."/>
            <person name="Lauterbach L."/>
            <person name="Steele A.D."/>
            <person name="Gui C."/>
            <person name="Meng S."/>
            <person name="Li G."/>
            <person name="Viehrig K."/>
            <person name="Ye F."/>
            <person name="Su P."/>
            <person name="Kiefer A.F."/>
            <person name="Nichols A."/>
            <person name="Cepeda A.J."/>
            <person name="Yan W."/>
            <person name="Fan B."/>
            <person name="Jiang Y."/>
            <person name="Adhikari A."/>
            <person name="Zheng C.-J."/>
            <person name="Schuster L."/>
            <person name="Cowan T.M."/>
            <person name="Smanski M.J."/>
            <person name="Chevrette M.G."/>
            <person name="De Carvalho L.P.S."/>
            <person name="Shen B."/>
        </authorList>
    </citation>
    <scope>NUCLEOTIDE SEQUENCE [LARGE SCALE GENOMIC DNA]</scope>
    <source>
        <strain evidence="2 3">NPDC087581</strain>
    </source>
</reference>
<accession>A0ABW8E6C8</accession>
<dbReference type="InterPro" id="IPR010657">
    <property type="entry name" value="ImpA_N"/>
</dbReference>
<name>A0ABW8E6C8_9PSED</name>
<dbReference type="PANTHER" id="PTHR37951">
    <property type="entry name" value="CYTOPLASMIC PROTEIN-RELATED"/>
    <property type="match status" value="1"/>
</dbReference>
<dbReference type="PANTHER" id="PTHR37951:SF1">
    <property type="entry name" value="TYPE VI SECRETION SYSTEM COMPONENT TSSA1"/>
    <property type="match status" value="1"/>
</dbReference>
<dbReference type="NCBIfam" id="TIGR03363">
    <property type="entry name" value="VI_chp_8"/>
    <property type="match status" value="1"/>
</dbReference>
<organism evidence="2 3">
    <name type="scientific">Pseudomonas sivasensis</name>
    <dbReference type="NCBI Taxonomy" id="1880678"/>
    <lineage>
        <taxon>Bacteria</taxon>
        <taxon>Pseudomonadati</taxon>
        <taxon>Pseudomonadota</taxon>
        <taxon>Gammaproteobacteria</taxon>
        <taxon>Pseudomonadales</taxon>
        <taxon>Pseudomonadaceae</taxon>
        <taxon>Pseudomonas</taxon>
    </lineage>
</organism>
<dbReference type="InterPro" id="IPR017740">
    <property type="entry name" value="TssA-like"/>
</dbReference>
<gene>
    <name evidence="2" type="primary">tssA</name>
    <name evidence="2" type="ORF">ACIOWJ_25335</name>
</gene>
<dbReference type="Pfam" id="PF06812">
    <property type="entry name" value="ImpA_N"/>
    <property type="match status" value="1"/>
</dbReference>
<dbReference type="RefSeq" id="WP_233896848.1">
    <property type="nucleotide sequence ID" value="NZ_CP058533.1"/>
</dbReference>
<dbReference type="GeneID" id="300937898"/>
<feature type="domain" description="ImpA N-terminal" evidence="1">
    <location>
        <begin position="19"/>
        <end position="140"/>
    </location>
</feature>
<dbReference type="Proteomes" id="UP001617213">
    <property type="component" value="Unassembled WGS sequence"/>
</dbReference>
<keyword evidence="3" id="KW-1185">Reference proteome</keyword>
<evidence type="ECO:0000259" key="1">
    <source>
        <dbReference type="Pfam" id="PF06812"/>
    </source>
</evidence>
<sequence length="345" mass="37396">MMGSPTEAQPLDFTLLCLPLSEADGGGQNFEYSAQFLELEEEALGKPEVQYGDTVTDAIEPNWKRVMALALPMLERSRDLRLAIWATRAELNVHGIAGLSAGLGLVQGLLENCWDGLYPRLDPEDGHDPLLRINVLAFLCAPNGLVRDVLDAPLINARGIGAVSLRMIDLAIVEHGGEGNHPSLAMIEGALVDANAQQLQAIHLALTQALAHSLQIEQWLTEKVGVGRAIDLNGLVAPLRRAAEIVRRFLLEPAPVEAAAATVATSEVAAPQALFGEIRSREEARQVIDRLCSYFHTHEPASPVPFLLQRAKTLIDKNFMELLQDLAPDGLAQLAQVSGIRTNDN</sequence>